<dbReference type="OrthoDB" id="7431971at2759"/>
<name>A0A4Y2UIV4_ARAVE</name>
<accession>A0A4Y2UIV4</accession>
<sequence>MLKRYVLAHACYSQSGMGCCACVQPVDTPLQASIRNHCRDPPPTPDDLLSSPAEIEAAVKNPKRQKSPRPDGLFGDVVKEAFKSNKTFHKFFLTSASPKGTFRRDGRQQIWSYSTKRIRPTQILSAFRSMCLLDAMGKILDKLITQRIFWLISLFWHISFFFSTRQLRTQHCYFKGELTDQRRGRPSKFDLMSFCRCNATDGTHLIHISSYLNQEGIKFFGPEP</sequence>
<dbReference type="AlphaFoldDB" id="A0A4Y2UIV4"/>
<keyword evidence="2" id="KW-1185">Reference proteome</keyword>
<dbReference type="Proteomes" id="UP000499080">
    <property type="component" value="Unassembled WGS sequence"/>
</dbReference>
<protein>
    <submittedName>
        <fullName evidence="1">Uncharacterized protein</fullName>
    </submittedName>
</protein>
<organism evidence="1 2">
    <name type="scientific">Araneus ventricosus</name>
    <name type="common">Orbweaver spider</name>
    <name type="synonym">Epeira ventricosa</name>
    <dbReference type="NCBI Taxonomy" id="182803"/>
    <lineage>
        <taxon>Eukaryota</taxon>
        <taxon>Metazoa</taxon>
        <taxon>Ecdysozoa</taxon>
        <taxon>Arthropoda</taxon>
        <taxon>Chelicerata</taxon>
        <taxon>Arachnida</taxon>
        <taxon>Araneae</taxon>
        <taxon>Araneomorphae</taxon>
        <taxon>Entelegynae</taxon>
        <taxon>Araneoidea</taxon>
        <taxon>Araneidae</taxon>
        <taxon>Araneus</taxon>
    </lineage>
</organism>
<evidence type="ECO:0000313" key="1">
    <source>
        <dbReference type="EMBL" id="GBO12543.1"/>
    </source>
</evidence>
<evidence type="ECO:0000313" key="2">
    <source>
        <dbReference type="Proteomes" id="UP000499080"/>
    </source>
</evidence>
<gene>
    <name evidence="1" type="ORF">AVEN_191677_1</name>
</gene>
<dbReference type="EMBL" id="BGPR01037048">
    <property type="protein sequence ID" value="GBO12543.1"/>
    <property type="molecule type" value="Genomic_DNA"/>
</dbReference>
<dbReference type="PROSITE" id="PS51257">
    <property type="entry name" value="PROKAR_LIPOPROTEIN"/>
    <property type="match status" value="1"/>
</dbReference>
<comment type="caution">
    <text evidence="1">The sequence shown here is derived from an EMBL/GenBank/DDBJ whole genome shotgun (WGS) entry which is preliminary data.</text>
</comment>
<reference evidence="1 2" key="1">
    <citation type="journal article" date="2019" name="Sci. Rep.">
        <title>Orb-weaving spider Araneus ventricosus genome elucidates the spidroin gene catalogue.</title>
        <authorList>
            <person name="Kono N."/>
            <person name="Nakamura H."/>
            <person name="Ohtoshi R."/>
            <person name="Moran D.A.P."/>
            <person name="Shinohara A."/>
            <person name="Yoshida Y."/>
            <person name="Fujiwara M."/>
            <person name="Mori M."/>
            <person name="Tomita M."/>
            <person name="Arakawa K."/>
        </authorList>
    </citation>
    <scope>NUCLEOTIDE SEQUENCE [LARGE SCALE GENOMIC DNA]</scope>
</reference>
<proteinExistence type="predicted"/>